<reference evidence="1" key="1">
    <citation type="journal article" date="2022" name="Plant J.">
        <title>Strategies of tolerance reflected in two North American maple genomes.</title>
        <authorList>
            <person name="McEvoy S.L."/>
            <person name="Sezen U.U."/>
            <person name="Trouern-Trend A."/>
            <person name="McMahon S.M."/>
            <person name="Schaberg P.G."/>
            <person name="Yang J."/>
            <person name="Wegrzyn J.L."/>
            <person name="Swenson N.G."/>
        </authorList>
    </citation>
    <scope>NUCLEOTIDE SEQUENCE</scope>
    <source>
        <strain evidence="1">NS2018</strain>
    </source>
</reference>
<dbReference type="AlphaFoldDB" id="A0AA39W305"/>
<proteinExistence type="predicted"/>
<evidence type="ECO:0000313" key="1">
    <source>
        <dbReference type="EMBL" id="KAK0600613.1"/>
    </source>
</evidence>
<accession>A0AA39W305</accession>
<organism evidence="1 2">
    <name type="scientific">Acer saccharum</name>
    <name type="common">Sugar maple</name>
    <dbReference type="NCBI Taxonomy" id="4024"/>
    <lineage>
        <taxon>Eukaryota</taxon>
        <taxon>Viridiplantae</taxon>
        <taxon>Streptophyta</taxon>
        <taxon>Embryophyta</taxon>
        <taxon>Tracheophyta</taxon>
        <taxon>Spermatophyta</taxon>
        <taxon>Magnoliopsida</taxon>
        <taxon>eudicotyledons</taxon>
        <taxon>Gunneridae</taxon>
        <taxon>Pentapetalae</taxon>
        <taxon>rosids</taxon>
        <taxon>malvids</taxon>
        <taxon>Sapindales</taxon>
        <taxon>Sapindaceae</taxon>
        <taxon>Hippocastanoideae</taxon>
        <taxon>Acereae</taxon>
        <taxon>Acer</taxon>
    </lineage>
</organism>
<dbReference type="EMBL" id="JAUESC010000003">
    <property type="protein sequence ID" value="KAK0600613.1"/>
    <property type="molecule type" value="Genomic_DNA"/>
</dbReference>
<sequence length="71" mass="8240">MAASKAMKKSTPPTCEESKKKLNHILIQKKENFYSCKTNQIYLIFTTELFPSLLGLLRFCVDHHLIAWNII</sequence>
<protein>
    <submittedName>
        <fullName evidence="1">Uncharacterized protein</fullName>
    </submittedName>
</protein>
<keyword evidence="2" id="KW-1185">Reference proteome</keyword>
<gene>
    <name evidence="1" type="ORF">LWI29_016725</name>
</gene>
<dbReference type="Proteomes" id="UP001168877">
    <property type="component" value="Unassembled WGS sequence"/>
</dbReference>
<evidence type="ECO:0000313" key="2">
    <source>
        <dbReference type="Proteomes" id="UP001168877"/>
    </source>
</evidence>
<comment type="caution">
    <text evidence="1">The sequence shown here is derived from an EMBL/GenBank/DDBJ whole genome shotgun (WGS) entry which is preliminary data.</text>
</comment>
<reference evidence="1" key="2">
    <citation type="submission" date="2023-06" db="EMBL/GenBank/DDBJ databases">
        <authorList>
            <person name="Swenson N.G."/>
            <person name="Wegrzyn J.L."/>
            <person name="Mcevoy S.L."/>
        </authorList>
    </citation>
    <scope>NUCLEOTIDE SEQUENCE</scope>
    <source>
        <strain evidence="1">NS2018</strain>
        <tissue evidence="1">Leaf</tissue>
    </source>
</reference>
<name>A0AA39W305_ACESA</name>